<evidence type="ECO:0008006" key="2">
    <source>
        <dbReference type="Google" id="ProtNLM"/>
    </source>
</evidence>
<reference evidence="1" key="1">
    <citation type="journal article" date="2015" name="Nature">
        <title>Complex archaea that bridge the gap between prokaryotes and eukaryotes.</title>
        <authorList>
            <person name="Spang A."/>
            <person name="Saw J.H."/>
            <person name="Jorgensen S.L."/>
            <person name="Zaremba-Niedzwiedzka K."/>
            <person name="Martijn J."/>
            <person name="Lind A.E."/>
            <person name="van Eijk R."/>
            <person name="Schleper C."/>
            <person name="Guy L."/>
            <person name="Ettema T.J."/>
        </authorList>
    </citation>
    <scope>NUCLEOTIDE SEQUENCE</scope>
</reference>
<name>A0A0F9FQ38_9ZZZZ</name>
<organism evidence="1">
    <name type="scientific">marine sediment metagenome</name>
    <dbReference type="NCBI Taxonomy" id="412755"/>
    <lineage>
        <taxon>unclassified sequences</taxon>
        <taxon>metagenomes</taxon>
        <taxon>ecological metagenomes</taxon>
    </lineage>
</organism>
<comment type="caution">
    <text evidence="1">The sequence shown here is derived from an EMBL/GenBank/DDBJ whole genome shotgun (WGS) entry which is preliminary data.</text>
</comment>
<proteinExistence type="predicted"/>
<dbReference type="InterPro" id="IPR008969">
    <property type="entry name" value="CarboxyPept-like_regulatory"/>
</dbReference>
<protein>
    <recommendedName>
        <fullName evidence="2">Prealbumin-like fold domain-containing protein</fullName>
    </recommendedName>
</protein>
<dbReference type="SUPFAM" id="SSF49464">
    <property type="entry name" value="Carboxypeptidase regulatory domain-like"/>
    <property type="match status" value="1"/>
</dbReference>
<dbReference type="AlphaFoldDB" id="A0A0F9FQ38"/>
<gene>
    <name evidence="1" type="ORF">LCGC14_1925700</name>
</gene>
<evidence type="ECO:0000313" key="1">
    <source>
        <dbReference type="EMBL" id="KKL88338.1"/>
    </source>
</evidence>
<dbReference type="EMBL" id="LAZR01020592">
    <property type="protein sequence ID" value="KKL88338.1"/>
    <property type="molecule type" value="Genomic_DNA"/>
</dbReference>
<sequence>MGPMCPVVREGTPCPDQPLQATIIVWNAERSEKVRTIDTDGQGRFRVALAPGEYYIDPQPPDSGGPPTPIPQTVTVPADRFVQITIEYDSARR</sequence>
<accession>A0A0F9FQ38</accession>